<feature type="domain" description="Inner membrane protein YgaP-like transmembrane" evidence="2">
    <location>
        <begin position="1"/>
        <end position="66"/>
    </location>
</feature>
<keyword evidence="1" id="KW-1133">Transmembrane helix</keyword>
<feature type="transmembrane region" description="Helical" evidence="1">
    <location>
        <begin position="12"/>
        <end position="29"/>
    </location>
</feature>
<dbReference type="EMBL" id="BMFH01000002">
    <property type="protein sequence ID" value="GGD55756.1"/>
    <property type="molecule type" value="Genomic_DNA"/>
</dbReference>
<proteinExistence type="predicted"/>
<sequence length="70" mass="7646">MKKNMGALDKVIRVVIALVAAALVYYDVVEGMYSYILLTITAIFLLTSLVGFCPLYGLFGLNTCPVNKRG</sequence>
<keyword evidence="1" id="KW-0472">Membrane</keyword>
<dbReference type="Proteomes" id="UP000625780">
    <property type="component" value="Unassembled WGS sequence"/>
</dbReference>
<dbReference type="InterPro" id="IPR021309">
    <property type="entry name" value="YgaP-like_TM"/>
</dbReference>
<evidence type="ECO:0000313" key="3">
    <source>
        <dbReference type="EMBL" id="GGD55756.1"/>
    </source>
</evidence>
<organism evidence="3 4">
    <name type="scientific">Muriicola marianensis</name>
    <dbReference type="NCBI Taxonomy" id="1324801"/>
    <lineage>
        <taxon>Bacteria</taxon>
        <taxon>Pseudomonadati</taxon>
        <taxon>Bacteroidota</taxon>
        <taxon>Flavobacteriia</taxon>
        <taxon>Flavobacteriales</taxon>
        <taxon>Flavobacteriaceae</taxon>
        <taxon>Muriicola</taxon>
    </lineage>
</organism>
<evidence type="ECO:0000259" key="2">
    <source>
        <dbReference type="Pfam" id="PF11127"/>
    </source>
</evidence>
<protein>
    <recommendedName>
        <fullName evidence="2">Inner membrane protein YgaP-like transmembrane domain-containing protein</fullName>
    </recommendedName>
</protein>
<dbReference type="Pfam" id="PF11127">
    <property type="entry name" value="YgaP-like_TM"/>
    <property type="match status" value="1"/>
</dbReference>
<evidence type="ECO:0000256" key="1">
    <source>
        <dbReference type="SAM" id="Phobius"/>
    </source>
</evidence>
<evidence type="ECO:0000313" key="4">
    <source>
        <dbReference type="Proteomes" id="UP000625780"/>
    </source>
</evidence>
<name>A0ABQ1R2B9_9FLAO</name>
<keyword evidence="4" id="KW-1185">Reference proteome</keyword>
<comment type="caution">
    <text evidence="3">The sequence shown here is derived from an EMBL/GenBank/DDBJ whole genome shotgun (WGS) entry which is preliminary data.</text>
</comment>
<gene>
    <name evidence="3" type="ORF">GCM10011361_22880</name>
</gene>
<dbReference type="RefSeq" id="WP_188370911.1">
    <property type="nucleotide sequence ID" value="NZ_BMFH01000002.1"/>
</dbReference>
<reference evidence="4" key="1">
    <citation type="journal article" date="2019" name="Int. J. Syst. Evol. Microbiol.">
        <title>The Global Catalogue of Microorganisms (GCM) 10K type strain sequencing project: providing services to taxonomists for standard genome sequencing and annotation.</title>
        <authorList>
            <consortium name="The Broad Institute Genomics Platform"/>
            <consortium name="The Broad Institute Genome Sequencing Center for Infectious Disease"/>
            <person name="Wu L."/>
            <person name="Ma J."/>
        </authorList>
    </citation>
    <scope>NUCLEOTIDE SEQUENCE [LARGE SCALE GENOMIC DNA]</scope>
    <source>
        <strain evidence="4">CGMCC 1.12606</strain>
    </source>
</reference>
<feature type="transmembrane region" description="Helical" evidence="1">
    <location>
        <begin position="35"/>
        <end position="59"/>
    </location>
</feature>
<keyword evidence="1" id="KW-0812">Transmembrane</keyword>
<accession>A0ABQ1R2B9</accession>